<dbReference type="InterPro" id="IPR019108">
    <property type="entry name" value="Caa3_assmbl_CtaG-rel"/>
</dbReference>
<organism evidence="7 8">
    <name type="scientific">Ahrensia marina</name>
    <dbReference type="NCBI Taxonomy" id="1514904"/>
    <lineage>
        <taxon>Bacteria</taxon>
        <taxon>Pseudomonadati</taxon>
        <taxon>Pseudomonadota</taxon>
        <taxon>Alphaproteobacteria</taxon>
        <taxon>Hyphomicrobiales</taxon>
        <taxon>Ahrensiaceae</taxon>
        <taxon>Ahrensia</taxon>
    </lineage>
</organism>
<evidence type="ECO:0000256" key="5">
    <source>
        <dbReference type="ARBA" id="ARBA00023136"/>
    </source>
</evidence>
<evidence type="ECO:0000256" key="4">
    <source>
        <dbReference type="ARBA" id="ARBA00022989"/>
    </source>
</evidence>
<comment type="caution">
    <text evidence="7">The sequence shown here is derived from an EMBL/GenBank/DDBJ whole genome shotgun (WGS) entry which is preliminary data.</text>
</comment>
<keyword evidence="2" id="KW-1003">Cell membrane</keyword>
<dbReference type="OrthoDB" id="259025at2"/>
<dbReference type="Proteomes" id="UP000038011">
    <property type="component" value="Unassembled WGS sequence"/>
</dbReference>
<protein>
    <submittedName>
        <fullName evidence="7">Cytochrome C oxidase</fullName>
    </submittedName>
</protein>
<dbReference type="AlphaFoldDB" id="A0A0M9GQB5"/>
<keyword evidence="8" id="KW-1185">Reference proteome</keyword>
<comment type="subcellular location">
    <subcellularLocation>
        <location evidence="1">Cell membrane</location>
        <topology evidence="1">Multi-pass membrane protein</topology>
    </subcellularLocation>
</comment>
<dbReference type="GO" id="GO:0005886">
    <property type="term" value="C:plasma membrane"/>
    <property type="evidence" value="ECO:0007669"/>
    <property type="project" value="UniProtKB-SubCell"/>
</dbReference>
<feature type="transmembrane region" description="Helical" evidence="6">
    <location>
        <begin position="90"/>
        <end position="109"/>
    </location>
</feature>
<dbReference type="PATRIC" id="fig|1514904.3.peg.227"/>
<evidence type="ECO:0000256" key="1">
    <source>
        <dbReference type="ARBA" id="ARBA00004651"/>
    </source>
</evidence>
<evidence type="ECO:0000256" key="2">
    <source>
        <dbReference type="ARBA" id="ARBA00022475"/>
    </source>
</evidence>
<feature type="transmembrane region" description="Helical" evidence="6">
    <location>
        <begin position="162"/>
        <end position="183"/>
    </location>
</feature>
<reference evidence="7 8" key="1">
    <citation type="submission" date="2015-01" db="EMBL/GenBank/DDBJ databases">
        <title>Ahrensia donghaiensis sp. nov., a novel dimethylsulphoniopropionate-cleavage bacterium isolated from seawater and emended descriptions of the genus Ahrensia and Ahrensia kielensis.</title>
        <authorList>
            <person name="Liu J."/>
        </authorList>
    </citation>
    <scope>NUCLEOTIDE SEQUENCE [LARGE SCALE GENOMIC DNA]</scope>
    <source>
        <strain evidence="7 8">LZD062</strain>
    </source>
</reference>
<evidence type="ECO:0000313" key="7">
    <source>
        <dbReference type="EMBL" id="KPB02896.1"/>
    </source>
</evidence>
<keyword evidence="5 6" id="KW-0472">Membrane</keyword>
<evidence type="ECO:0000256" key="6">
    <source>
        <dbReference type="SAM" id="Phobius"/>
    </source>
</evidence>
<dbReference type="Pfam" id="PF09678">
    <property type="entry name" value="Caa3_CtaG"/>
    <property type="match status" value="1"/>
</dbReference>
<evidence type="ECO:0000256" key="3">
    <source>
        <dbReference type="ARBA" id="ARBA00022692"/>
    </source>
</evidence>
<dbReference type="RefSeq" id="WP_053997463.1">
    <property type="nucleotide sequence ID" value="NZ_JXMU01000001.1"/>
</dbReference>
<feature type="transmembrane region" description="Helical" evidence="6">
    <location>
        <begin position="59"/>
        <end position="78"/>
    </location>
</feature>
<keyword evidence="3 6" id="KW-0812">Transmembrane</keyword>
<gene>
    <name evidence="7" type="ORF">SU32_01095</name>
</gene>
<feature type="transmembrane region" description="Helical" evidence="6">
    <location>
        <begin position="35"/>
        <end position="52"/>
    </location>
</feature>
<proteinExistence type="predicted"/>
<keyword evidence="4 6" id="KW-1133">Transmembrane helix</keyword>
<dbReference type="EMBL" id="JXMU01000001">
    <property type="protein sequence ID" value="KPB02896.1"/>
    <property type="molecule type" value="Genomic_DNA"/>
</dbReference>
<sequence>MSRWLSITVGVLLLSTIWVLPLAELTGGYFSEHMLRHMLLITIICPMVVFGLSNSSRNLFAVSPLIASLIEFIVVWGWHVPQLHDLARAFWSVALLEQLSFFVAGVLLWHSVLRSGDALAGAGGLFLTTMHMTLLGALLILSPRLLYQAELCRLGGVEDQQLGGMIMLGIGTPVYLIAGLFILSKALRLTGNEGAGQ</sequence>
<feature type="transmembrane region" description="Helical" evidence="6">
    <location>
        <begin position="121"/>
        <end position="142"/>
    </location>
</feature>
<accession>A0A0M9GQB5</accession>
<dbReference type="STRING" id="1514904.SU32_01095"/>
<name>A0A0M9GQB5_9HYPH</name>
<evidence type="ECO:0000313" key="8">
    <source>
        <dbReference type="Proteomes" id="UP000038011"/>
    </source>
</evidence>